<dbReference type="InterPro" id="IPR050624">
    <property type="entry name" value="HTH-type_Tx_Regulator"/>
</dbReference>
<keyword evidence="1 2" id="KW-0238">DNA-binding</keyword>
<keyword evidence="5" id="KW-1185">Reference proteome</keyword>
<dbReference type="AlphaFoldDB" id="A0A2G3ECF9"/>
<dbReference type="GO" id="GO:0003677">
    <property type="term" value="F:DNA binding"/>
    <property type="evidence" value="ECO:0007669"/>
    <property type="project" value="UniProtKB-UniRule"/>
</dbReference>
<dbReference type="EMBL" id="PDYH01000010">
    <property type="protein sequence ID" value="PHU40897.1"/>
    <property type="molecule type" value="Genomic_DNA"/>
</dbReference>
<protein>
    <submittedName>
        <fullName evidence="4">TetR/AcrR family transcriptional regulator</fullName>
    </submittedName>
</protein>
<dbReference type="PANTHER" id="PTHR43479">
    <property type="entry name" value="ACREF/ENVCD OPERON REPRESSOR-RELATED"/>
    <property type="match status" value="1"/>
</dbReference>
<organism evidence="4 5">
    <name type="scientific">Pseudobutyrivibrio ruminis</name>
    <dbReference type="NCBI Taxonomy" id="46206"/>
    <lineage>
        <taxon>Bacteria</taxon>
        <taxon>Bacillati</taxon>
        <taxon>Bacillota</taxon>
        <taxon>Clostridia</taxon>
        <taxon>Lachnospirales</taxon>
        <taxon>Lachnospiraceae</taxon>
        <taxon>Pseudobutyrivibrio</taxon>
    </lineage>
</organism>
<evidence type="ECO:0000313" key="5">
    <source>
        <dbReference type="Proteomes" id="UP000224317"/>
    </source>
</evidence>
<dbReference type="SUPFAM" id="SSF46689">
    <property type="entry name" value="Homeodomain-like"/>
    <property type="match status" value="1"/>
</dbReference>
<dbReference type="Pfam" id="PF00440">
    <property type="entry name" value="TetR_N"/>
    <property type="match status" value="1"/>
</dbReference>
<feature type="domain" description="HTH tetR-type" evidence="3">
    <location>
        <begin position="8"/>
        <end position="68"/>
    </location>
</feature>
<reference evidence="4" key="1">
    <citation type="submission" date="2017-10" db="EMBL/GenBank/DDBJ databases">
        <title>Resolving the taxonomy of Roseburia spp., Eubacterium rectale and Agathobacter spp. through phylogenomic analysis.</title>
        <authorList>
            <person name="Sheridan P.O."/>
            <person name="Walker A.W."/>
            <person name="Duncan S.H."/>
            <person name="Scott K.P."/>
            <person name="Toole P.W.O."/>
            <person name="Luis P."/>
            <person name="Flint H.J."/>
        </authorList>
    </citation>
    <scope>NUCLEOTIDE SEQUENCE [LARGE SCALE GENOMIC DNA]</scope>
    <source>
        <strain evidence="4">JK10</strain>
    </source>
</reference>
<dbReference type="PRINTS" id="PR00455">
    <property type="entry name" value="HTHTETR"/>
</dbReference>
<feature type="DNA-binding region" description="H-T-H motif" evidence="2">
    <location>
        <begin position="31"/>
        <end position="50"/>
    </location>
</feature>
<dbReference type="Proteomes" id="UP000224317">
    <property type="component" value="Unassembled WGS sequence"/>
</dbReference>
<evidence type="ECO:0000256" key="1">
    <source>
        <dbReference type="ARBA" id="ARBA00023125"/>
    </source>
</evidence>
<evidence type="ECO:0000259" key="3">
    <source>
        <dbReference type="PROSITE" id="PS50977"/>
    </source>
</evidence>
<sequence length="210" mass="23698">MREKKNPDERKQEIIQVAGELFATNGYKKTQVKDIVQSIGVAQGLFYYYFKSKEEVMAAVAEEYAAEIINEIEKNINECENTGKKIELVFNTFISKAQKENKLFIEIQSADNSIVHTIVQSIIGKKLIPIVVSIIEQGKKNKECNCSNPLISAKFCVFGVFSILDGMGPEEKLQFLFVNRGDIERIVYRIIGLENGGLYESTRSVNGDDK</sequence>
<proteinExistence type="predicted"/>
<dbReference type="InterPro" id="IPR009057">
    <property type="entry name" value="Homeodomain-like_sf"/>
</dbReference>
<dbReference type="PANTHER" id="PTHR43479:SF11">
    <property type="entry name" value="ACREF_ENVCD OPERON REPRESSOR-RELATED"/>
    <property type="match status" value="1"/>
</dbReference>
<evidence type="ECO:0000313" key="4">
    <source>
        <dbReference type="EMBL" id="PHU40897.1"/>
    </source>
</evidence>
<gene>
    <name evidence="4" type="ORF">CSX00_02810</name>
</gene>
<name>A0A2G3ECF9_9FIRM</name>
<dbReference type="RefSeq" id="WP_090488023.1">
    <property type="nucleotide sequence ID" value="NZ_PDYH01000010.1"/>
</dbReference>
<evidence type="ECO:0000256" key="2">
    <source>
        <dbReference type="PROSITE-ProRule" id="PRU00335"/>
    </source>
</evidence>
<dbReference type="Gene3D" id="1.10.357.10">
    <property type="entry name" value="Tetracycline Repressor, domain 2"/>
    <property type="match status" value="1"/>
</dbReference>
<accession>A0A2G3ECF9</accession>
<comment type="caution">
    <text evidence="4">The sequence shown here is derived from an EMBL/GenBank/DDBJ whole genome shotgun (WGS) entry which is preliminary data.</text>
</comment>
<dbReference type="PROSITE" id="PS50977">
    <property type="entry name" value="HTH_TETR_2"/>
    <property type="match status" value="1"/>
</dbReference>
<dbReference type="InterPro" id="IPR001647">
    <property type="entry name" value="HTH_TetR"/>
</dbReference>